<reference evidence="2" key="1">
    <citation type="journal article" date="2020" name="mSystems">
        <title>Genome- and Community-Level Interaction Insights into Carbon Utilization and Element Cycling Functions of Hydrothermarchaeota in Hydrothermal Sediment.</title>
        <authorList>
            <person name="Zhou Z."/>
            <person name="Liu Y."/>
            <person name="Xu W."/>
            <person name="Pan J."/>
            <person name="Luo Z.H."/>
            <person name="Li M."/>
        </authorList>
    </citation>
    <scope>NUCLEOTIDE SEQUENCE [LARGE SCALE GENOMIC DNA]</scope>
    <source>
        <strain evidence="2">SpSt-1182</strain>
    </source>
</reference>
<comment type="caution">
    <text evidence="2">The sequence shown here is derived from an EMBL/GenBank/DDBJ whole genome shotgun (WGS) entry which is preliminary data.</text>
</comment>
<name>A0A7V0XF71_UNCW3</name>
<feature type="transmembrane region" description="Helical" evidence="1">
    <location>
        <begin position="141"/>
        <end position="163"/>
    </location>
</feature>
<feature type="transmembrane region" description="Helical" evidence="1">
    <location>
        <begin position="7"/>
        <end position="24"/>
    </location>
</feature>
<gene>
    <name evidence="2" type="ORF">ENN51_04425</name>
</gene>
<keyword evidence="1" id="KW-0472">Membrane</keyword>
<evidence type="ECO:0000313" key="2">
    <source>
        <dbReference type="EMBL" id="HDQ99514.1"/>
    </source>
</evidence>
<proteinExistence type="predicted"/>
<dbReference type="AlphaFoldDB" id="A0A7V0XF71"/>
<sequence>MNLATDPWVWIAALLTIAMFSFLYRENPFYRFGEHLFVGISNGYFITFMWHRILVPYLFDPVSQGQKLWLIAIAIIGALYFTRFIPKVSWLVRIPIAVVLGYGAGASIPRAIDGHILQQIRATIITRASFTDTLAGPGWQLGLWTVIIALGVICTIAYFFFSARQKGILKPASRIGIIFVMVGFGASFGYTVMARISLFIGRLQFLLRDWLGLIG</sequence>
<evidence type="ECO:0000256" key="1">
    <source>
        <dbReference type="SAM" id="Phobius"/>
    </source>
</evidence>
<accession>A0A7V0XF71</accession>
<organism evidence="2">
    <name type="scientific">candidate division WOR-3 bacterium</name>
    <dbReference type="NCBI Taxonomy" id="2052148"/>
    <lineage>
        <taxon>Bacteria</taxon>
        <taxon>Bacteria division WOR-3</taxon>
    </lineage>
</organism>
<protein>
    <submittedName>
        <fullName evidence="2">Uncharacterized protein</fullName>
    </submittedName>
</protein>
<dbReference type="EMBL" id="DSBX01000166">
    <property type="protein sequence ID" value="HDQ99514.1"/>
    <property type="molecule type" value="Genomic_DNA"/>
</dbReference>
<feature type="transmembrane region" description="Helical" evidence="1">
    <location>
        <begin position="67"/>
        <end position="85"/>
    </location>
</feature>
<keyword evidence="1" id="KW-1133">Transmembrane helix</keyword>
<feature type="transmembrane region" description="Helical" evidence="1">
    <location>
        <begin position="175"/>
        <end position="200"/>
    </location>
</feature>
<keyword evidence="1" id="KW-0812">Transmembrane</keyword>
<dbReference type="Proteomes" id="UP000885672">
    <property type="component" value="Unassembled WGS sequence"/>
</dbReference>
<feature type="transmembrane region" description="Helical" evidence="1">
    <location>
        <begin position="36"/>
        <end position="55"/>
    </location>
</feature>